<dbReference type="PROSITE" id="PS00217">
    <property type="entry name" value="SUGAR_TRANSPORT_2"/>
    <property type="match status" value="1"/>
</dbReference>
<comment type="subcellular location">
    <subcellularLocation>
        <location evidence="1">Cell membrane</location>
        <topology evidence="1">Multi-pass membrane protein</topology>
    </subcellularLocation>
</comment>
<dbReference type="InterPro" id="IPR003663">
    <property type="entry name" value="Sugar/inositol_transpt"/>
</dbReference>
<name>A0A9P0LEZ8_ACAOB</name>
<keyword evidence="12" id="KW-1185">Reference proteome</keyword>
<gene>
    <name evidence="11" type="ORF">ACAOBT_LOCUS22683</name>
</gene>
<feature type="transmembrane region" description="Helical" evidence="9">
    <location>
        <begin position="322"/>
        <end position="341"/>
    </location>
</feature>
<dbReference type="InterPro" id="IPR020846">
    <property type="entry name" value="MFS_dom"/>
</dbReference>
<dbReference type="PROSITE" id="PS50850">
    <property type="entry name" value="MFS"/>
    <property type="match status" value="1"/>
</dbReference>
<dbReference type="EMBL" id="CAKOFQ010007232">
    <property type="protein sequence ID" value="CAH1995566.1"/>
    <property type="molecule type" value="Genomic_DNA"/>
</dbReference>
<feature type="transmembrane region" description="Helical" evidence="9">
    <location>
        <begin position="418"/>
        <end position="442"/>
    </location>
</feature>
<feature type="transmembrane region" description="Helical" evidence="9">
    <location>
        <begin position="174"/>
        <end position="192"/>
    </location>
</feature>
<evidence type="ECO:0000256" key="2">
    <source>
        <dbReference type="ARBA" id="ARBA00022448"/>
    </source>
</evidence>
<dbReference type="PROSITE" id="PS51257">
    <property type="entry name" value="PROKAR_LIPOPROTEIN"/>
    <property type="match status" value="1"/>
</dbReference>
<feature type="transmembrane region" description="Helical" evidence="9">
    <location>
        <begin position="296"/>
        <end position="315"/>
    </location>
</feature>
<dbReference type="PRINTS" id="PR00171">
    <property type="entry name" value="SUGRTRNSPORT"/>
</dbReference>
<dbReference type="OrthoDB" id="6133115at2759"/>
<evidence type="ECO:0000256" key="1">
    <source>
        <dbReference type="ARBA" id="ARBA00004651"/>
    </source>
</evidence>
<evidence type="ECO:0000256" key="7">
    <source>
        <dbReference type="ARBA" id="ARBA00023136"/>
    </source>
</evidence>
<evidence type="ECO:0000259" key="10">
    <source>
        <dbReference type="PROSITE" id="PS50850"/>
    </source>
</evidence>
<feature type="transmembrane region" description="Helical" evidence="9">
    <location>
        <begin position="113"/>
        <end position="135"/>
    </location>
</feature>
<protein>
    <recommendedName>
        <fullName evidence="10">Major facilitator superfamily (MFS) profile domain-containing protein</fullName>
    </recommendedName>
</protein>
<organism evidence="11 12">
    <name type="scientific">Acanthoscelides obtectus</name>
    <name type="common">Bean weevil</name>
    <name type="synonym">Bruchus obtectus</name>
    <dbReference type="NCBI Taxonomy" id="200917"/>
    <lineage>
        <taxon>Eukaryota</taxon>
        <taxon>Metazoa</taxon>
        <taxon>Ecdysozoa</taxon>
        <taxon>Arthropoda</taxon>
        <taxon>Hexapoda</taxon>
        <taxon>Insecta</taxon>
        <taxon>Pterygota</taxon>
        <taxon>Neoptera</taxon>
        <taxon>Endopterygota</taxon>
        <taxon>Coleoptera</taxon>
        <taxon>Polyphaga</taxon>
        <taxon>Cucujiformia</taxon>
        <taxon>Chrysomeloidea</taxon>
        <taxon>Chrysomelidae</taxon>
        <taxon>Bruchinae</taxon>
        <taxon>Bruchini</taxon>
        <taxon>Acanthoscelides</taxon>
    </lineage>
</organism>
<dbReference type="InterPro" id="IPR050549">
    <property type="entry name" value="MFS_Trehalose_Transporter"/>
</dbReference>
<feature type="transmembrane region" description="Helical" evidence="9">
    <location>
        <begin position="59"/>
        <end position="80"/>
    </location>
</feature>
<dbReference type="PANTHER" id="PTHR48021:SF46">
    <property type="entry name" value="MAJOR FACILITATOR SUPERFAMILY (MFS) PROFILE DOMAIN-CONTAINING PROTEIN"/>
    <property type="match status" value="1"/>
</dbReference>
<keyword evidence="3" id="KW-1003">Cell membrane</keyword>
<evidence type="ECO:0000313" key="12">
    <source>
        <dbReference type="Proteomes" id="UP001152888"/>
    </source>
</evidence>
<comment type="caution">
    <text evidence="11">The sequence shown here is derived from an EMBL/GenBank/DDBJ whole genome shotgun (WGS) entry which is preliminary data.</text>
</comment>
<feature type="domain" description="Major facilitator superfamily (MFS) profile" evidence="10">
    <location>
        <begin position="20"/>
        <end position="446"/>
    </location>
</feature>
<feature type="transmembrane region" description="Helical" evidence="9">
    <location>
        <begin position="147"/>
        <end position="168"/>
    </location>
</feature>
<feature type="transmembrane region" description="Helical" evidence="9">
    <location>
        <begin position="353"/>
        <end position="380"/>
    </location>
</feature>
<accession>A0A9P0LEZ8</accession>
<evidence type="ECO:0000256" key="8">
    <source>
        <dbReference type="ARBA" id="ARBA00023180"/>
    </source>
</evidence>
<feature type="transmembrane region" description="Helical" evidence="9">
    <location>
        <begin position="89"/>
        <end position="107"/>
    </location>
</feature>
<dbReference type="Gene3D" id="1.20.1250.20">
    <property type="entry name" value="MFS general substrate transporter like domains"/>
    <property type="match status" value="1"/>
</dbReference>
<evidence type="ECO:0000256" key="6">
    <source>
        <dbReference type="ARBA" id="ARBA00022989"/>
    </source>
</evidence>
<dbReference type="Proteomes" id="UP001152888">
    <property type="component" value="Unassembled WGS sequence"/>
</dbReference>
<proteinExistence type="predicted"/>
<evidence type="ECO:0000256" key="5">
    <source>
        <dbReference type="ARBA" id="ARBA00022692"/>
    </source>
</evidence>
<evidence type="ECO:0000256" key="9">
    <source>
        <dbReference type="SAM" id="Phobius"/>
    </source>
</evidence>
<keyword evidence="6 9" id="KW-1133">Transmembrane helix</keyword>
<dbReference type="InterPro" id="IPR005829">
    <property type="entry name" value="Sugar_transporter_CS"/>
</dbReference>
<keyword evidence="8" id="KW-0325">Glycoprotein</keyword>
<feature type="transmembrane region" description="Helical" evidence="9">
    <location>
        <begin position="392"/>
        <end position="412"/>
    </location>
</feature>
<evidence type="ECO:0000256" key="3">
    <source>
        <dbReference type="ARBA" id="ARBA00022475"/>
    </source>
</evidence>
<dbReference type="GO" id="GO:0005886">
    <property type="term" value="C:plasma membrane"/>
    <property type="evidence" value="ECO:0007669"/>
    <property type="project" value="UniProtKB-SubCell"/>
</dbReference>
<dbReference type="PANTHER" id="PTHR48021">
    <property type="match status" value="1"/>
</dbReference>
<keyword evidence="7 9" id="KW-0472">Membrane</keyword>
<dbReference type="FunFam" id="1.20.1250.20:FF:000218">
    <property type="entry name" value="facilitated trehalose transporter Tret1"/>
    <property type="match status" value="1"/>
</dbReference>
<keyword evidence="5 9" id="KW-0812">Transmembrane</keyword>
<evidence type="ECO:0000256" key="4">
    <source>
        <dbReference type="ARBA" id="ARBA00022597"/>
    </source>
</evidence>
<dbReference type="SUPFAM" id="SSF103473">
    <property type="entry name" value="MFS general substrate transporter"/>
    <property type="match status" value="1"/>
</dbReference>
<keyword evidence="2" id="KW-0813">Transport</keyword>
<sequence>MVQNTFRMNNEGRYWPQVLAIGVGSLGCINNGLQYGWTSPFIVKITKDKENYDITEDEASYFATMPALAMMISCSLFSYLTHIIGPKKTYLLGAFPYIISWILLMVAKEAYVFYISRFFAGMTDGIMFASFPMYMAEITEPKIRGTFGNGQTVAIYFGQFAINVIGTYLDVKKTSYICVVVPVLFLILFPMMPESPYYLIRKGKYEEAKEALKWLRRKPDIEEDFAKLKSDVQRQTSDKGTWNELFTVEPNRKALLAGLFLRLSQQLSGLQVFAVYTKYIFEKSGSNLDPDMSTMVYAAMVLIVNTLTCFMTEYIGRRKAYMFSLGTCAVVLWILGIYFVIDQFYPQVDLGSFQWVPLTGLICFTVFSAFGVTMIPTLMLGELFSASIKPKGMMVLIVVFGAGITSIYQLFYYLNTKFGMYCPFLVFAACSTVSSVLTKWLVPETKGMTLEEIQQYLTTKKKSLTNVETSTNSQTAI</sequence>
<keyword evidence="4" id="KW-0762">Sugar transport</keyword>
<dbReference type="GO" id="GO:0022857">
    <property type="term" value="F:transmembrane transporter activity"/>
    <property type="evidence" value="ECO:0007669"/>
    <property type="project" value="InterPro"/>
</dbReference>
<dbReference type="InterPro" id="IPR005828">
    <property type="entry name" value="MFS_sugar_transport-like"/>
</dbReference>
<dbReference type="Pfam" id="PF00083">
    <property type="entry name" value="Sugar_tr"/>
    <property type="match status" value="1"/>
</dbReference>
<dbReference type="AlphaFoldDB" id="A0A9P0LEZ8"/>
<evidence type="ECO:0000313" key="11">
    <source>
        <dbReference type="EMBL" id="CAH1995566.1"/>
    </source>
</evidence>
<reference evidence="11" key="1">
    <citation type="submission" date="2022-03" db="EMBL/GenBank/DDBJ databases">
        <authorList>
            <person name="Sayadi A."/>
        </authorList>
    </citation>
    <scope>NUCLEOTIDE SEQUENCE</scope>
</reference>
<dbReference type="InterPro" id="IPR036259">
    <property type="entry name" value="MFS_trans_sf"/>
</dbReference>